<dbReference type="RefSeq" id="WP_379761327.1">
    <property type="nucleotide sequence ID" value="NZ_JBHRSQ010000040.1"/>
</dbReference>
<dbReference type="PANTHER" id="PTHR35586:SF1">
    <property type="entry name" value="SLL1691 PROTEIN"/>
    <property type="match status" value="1"/>
</dbReference>
<dbReference type="EMBL" id="JBHRSQ010000040">
    <property type="protein sequence ID" value="MFC2993581.1"/>
    <property type="molecule type" value="Genomic_DNA"/>
</dbReference>
<protein>
    <recommendedName>
        <fullName evidence="3">Transposase</fullName>
    </recommendedName>
</protein>
<organism evidence="1 2">
    <name type="scientific">Halomonas tibetensis</name>
    <dbReference type="NCBI Taxonomy" id="2259590"/>
    <lineage>
        <taxon>Bacteria</taxon>
        <taxon>Pseudomonadati</taxon>
        <taxon>Pseudomonadota</taxon>
        <taxon>Gammaproteobacteria</taxon>
        <taxon>Oceanospirillales</taxon>
        <taxon>Halomonadaceae</taxon>
        <taxon>Halomonas</taxon>
    </lineage>
</organism>
<sequence>MPSTAKRLRDGASRKDTKVALIRLLFDRGYSREQILRLFTLIDWMIQLPKGLEREFLQAVYAIEEEKHMPYINTAERLGLEKGRQEGLQEGRQEGQLEANQETARNLIRLGVLSDEQIAEATGLAVADVQALRVEDKH</sequence>
<dbReference type="PANTHER" id="PTHR35586">
    <property type="entry name" value="SLL1691 PROTEIN"/>
    <property type="match status" value="1"/>
</dbReference>
<evidence type="ECO:0000313" key="2">
    <source>
        <dbReference type="Proteomes" id="UP001595386"/>
    </source>
</evidence>
<comment type="caution">
    <text evidence="1">The sequence shown here is derived from an EMBL/GenBank/DDBJ whole genome shotgun (WGS) entry which is preliminary data.</text>
</comment>
<name>A0ABV7B9D7_9GAMM</name>
<dbReference type="Proteomes" id="UP001595386">
    <property type="component" value="Unassembled WGS sequence"/>
</dbReference>
<evidence type="ECO:0000313" key="1">
    <source>
        <dbReference type="EMBL" id="MFC2993581.1"/>
    </source>
</evidence>
<accession>A0ABV7B9D7</accession>
<reference evidence="2" key="1">
    <citation type="journal article" date="2019" name="Int. J. Syst. Evol. Microbiol.">
        <title>The Global Catalogue of Microorganisms (GCM) 10K type strain sequencing project: providing services to taxonomists for standard genome sequencing and annotation.</title>
        <authorList>
            <consortium name="The Broad Institute Genomics Platform"/>
            <consortium name="The Broad Institute Genome Sequencing Center for Infectious Disease"/>
            <person name="Wu L."/>
            <person name="Ma J."/>
        </authorList>
    </citation>
    <scope>NUCLEOTIDE SEQUENCE [LARGE SCALE GENOMIC DNA]</scope>
    <source>
        <strain evidence="2">KCTC 52660</strain>
    </source>
</reference>
<gene>
    <name evidence="1" type="ORF">ACFODV_16295</name>
</gene>
<keyword evidence="2" id="KW-1185">Reference proteome</keyword>
<evidence type="ECO:0008006" key="3">
    <source>
        <dbReference type="Google" id="ProtNLM"/>
    </source>
</evidence>
<proteinExistence type="predicted"/>